<reference evidence="1" key="1">
    <citation type="submission" date="2018-11" db="EMBL/GenBank/DDBJ databases">
        <authorList>
            <person name="Alioto T."/>
            <person name="Alioto T."/>
        </authorList>
    </citation>
    <scope>NUCLEOTIDE SEQUENCE</scope>
</reference>
<dbReference type="Proteomes" id="UP000596742">
    <property type="component" value="Unassembled WGS sequence"/>
</dbReference>
<dbReference type="OrthoDB" id="6152395at2759"/>
<sequence>MYKAIKSTYEKLQAAVRLNGSLTDWFSVEVGVRQGDNLASTLFAMFVDDLVTEINHIGHDVIPVLMQLKVPSAWDWAKIEESIENIRTKMTLLLAPNIQIRTCSNNNLTFLAEILRNLIANKRLLQKELYDLMNWLLKESGTDTKTCASVDILLSAHTFCVGSLPAEFILKVKRPVFEDTRSRIADCLETQNGEIVFLVKTEYDTCKIYIFNEHLLQVQEESAPIGS</sequence>
<comment type="caution">
    <text evidence="1">The sequence shown here is derived from an EMBL/GenBank/DDBJ whole genome shotgun (WGS) entry which is preliminary data.</text>
</comment>
<organism evidence="1 2">
    <name type="scientific">Mytilus galloprovincialis</name>
    <name type="common">Mediterranean mussel</name>
    <dbReference type="NCBI Taxonomy" id="29158"/>
    <lineage>
        <taxon>Eukaryota</taxon>
        <taxon>Metazoa</taxon>
        <taxon>Spiralia</taxon>
        <taxon>Lophotrochozoa</taxon>
        <taxon>Mollusca</taxon>
        <taxon>Bivalvia</taxon>
        <taxon>Autobranchia</taxon>
        <taxon>Pteriomorphia</taxon>
        <taxon>Mytilida</taxon>
        <taxon>Mytiloidea</taxon>
        <taxon>Mytilidae</taxon>
        <taxon>Mytilinae</taxon>
        <taxon>Mytilus</taxon>
    </lineage>
</organism>
<evidence type="ECO:0000313" key="1">
    <source>
        <dbReference type="EMBL" id="VDI11853.1"/>
    </source>
</evidence>
<dbReference type="EMBL" id="UYJE01002557">
    <property type="protein sequence ID" value="VDI11853.1"/>
    <property type="molecule type" value="Genomic_DNA"/>
</dbReference>
<evidence type="ECO:0000313" key="2">
    <source>
        <dbReference type="Proteomes" id="UP000596742"/>
    </source>
</evidence>
<gene>
    <name evidence="1" type="ORF">MGAL_10B011112</name>
</gene>
<keyword evidence="2" id="KW-1185">Reference proteome</keyword>
<protein>
    <recommendedName>
        <fullName evidence="3">Reverse transcriptase domain-containing protein</fullName>
    </recommendedName>
</protein>
<accession>A0A8B6D0K4</accession>
<evidence type="ECO:0008006" key="3">
    <source>
        <dbReference type="Google" id="ProtNLM"/>
    </source>
</evidence>
<proteinExistence type="predicted"/>
<dbReference type="AlphaFoldDB" id="A0A8B6D0K4"/>
<name>A0A8B6D0K4_MYTGA</name>